<dbReference type="Proteomes" id="UP000824469">
    <property type="component" value="Unassembled WGS sequence"/>
</dbReference>
<dbReference type="FunFam" id="3.40.50.300:FF:000205">
    <property type="entry name" value="ABC transporter B family member 4"/>
    <property type="match status" value="1"/>
</dbReference>
<evidence type="ECO:0000256" key="2">
    <source>
        <dbReference type="ARBA" id="ARBA00007577"/>
    </source>
</evidence>
<comment type="similarity">
    <text evidence="2">Belongs to the ABC transporter superfamily. ABCB family. Multidrug resistance exporter (TC 3.A.1.201) subfamily.</text>
</comment>
<keyword evidence="9 13" id="KW-0472">Membrane</keyword>
<feature type="domain" description="ABC transporter" evidence="14">
    <location>
        <begin position="1021"/>
        <end position="1259"/>
    </location>
</feature>
<dbReference type="Gene3D" id="3.40.50.300">
    <property type="entry name" value="P-loop containing nucleotide triphosphate hydrolases"/>
    <property type="match status" value="2"/>
</dbReference>
<protein>
    <submittedName>
        <fullName evidence="16">Uncharacterized protein</fullName>
    </submittedName>
</protein>
<feature type="domain" description="ABC transmembrane type-1" evidence="15">
    <location>
        <begin position="52"/>
        <end position="340"/>
    </location>
</feature>
<evidence type="ECO:0000259" key="14">
    <source>
        <dbReference type="PROSITE" id="PS50893"/>
    </source>
</evidence>
<feature type="transmembrane region" description="Helical" evidence="13">
    <location>
        <begin position="744"/>
        <end position="767"/>
    </location>
</feature>
<accession>A0AA38GIC1</accession>
<dbReference type="SUPFAM" id="SSF90123">
    <property type="entry name" value="ABC transporter transmembrane region"/>
    <property type="match status" value="2"/>
</dbReference>
<dbReference type="CDD" id="cd18577">
    <property type="entry name" value="ABC_6TM_Pgp_ABCB1_D1_like"/>
    <property type="match status" value="1"/>
</dbReference>
<feature type="transmembrane region" description="Helical" evidence="13">
    <location>
        <begin position="173"/>
        <end position="191"/>
    </location>
</feature>
<gene>
    <name evidence="16" type="ORF">KI387_016374</name>
</gene>
<dbReference type="SUPFAM" id="SSF52540">
    <property type="entry name" value="P-loop containing nucleoside triphosphate hydrolases"/>
    <property type="match status" value="2"/>
</dbReference>
<evidence type="ECO:0000256" key="12">
    <source>
        <dbReference type="SAM" id="MobiDB-lite"/>
    </source>
</evidence>
<organism evidence="16 17">
    <name type="scientific">Taxus chinensis</name>
    <name type="common">Chinese yew</name>
    <name type="synonym">Taxus wallichiana var. chinensis</name>
    <dbReference type="NCBI Taxonomy" id="29808"/>
    <lineage>
        <taxon>Eukaryota</taxon>
        <taxon>Viridiplantae</taxon>
        <taxon>Streptophyta</taxon>
        <taxon>Embryophyta</taxon>
        <taxon>Tracheophyta</taxon>
        <taxon>Spermatophyta</taxon>
        <taxon>Pinopsida</taxon>
        <taxon>Pinidae</taxon>
        <taxon>Conifers II</taxon>
        <taxon>Cupressales</taxon>
        <taxon>Taxaceae</taxon>
        <taxon>Taxus</taxon>
    </lineage>
</organism>
<feature type="region of interest" description="Disordered" evidence="12">
    <location>
        <begin position="1"/>
        <end position="29"/>
    </location>
</feature>
<name>A0AA38GIC1_TAXCH</name>
<comment type="subcellular location">
    <subcellularLocation>
        <location evidence="1">Cell membrane</location>
        <topology evidence="1">Multi-pass membrane protein</topology>
    </subcellularLocation>
</comment>
<evidence type="ECO:0000256" key="3">
    <source>
        <dbReference type="ARBA" id="ARBA00022448"/>
    </source>
</evidence>
<evidence type="ECO:0000259" key="15">
    <source>
        <dbReference type="PROSITE" id="PS50929"/>
    </source>
</evidence>
<feature type="transmembrane region" description="Helical" evidence="13">
    <location>
        <begin position="825"/>
        <end position="843"/>
    </location>
</feature>
<dbReference type="InterPro" id="IPR039421">
    <property type="entry name" value="Type_1_exporter"/>
</dbReference>
<evidence type="ECO:0000256" key="6">
    <source>
        <dbReference type="ARBA" id="ARBA00022741"/>
    </source>
</evidence>
<dbReference type="GO" id="GO:0016887">
    <property type="term" value="F:ATP hydrolysis activity"/>
    <property type="evidence" value="ECO:0007669"/>
    <property type="project" value="InterPro"/>
</dbReference>
<comment type="subunit">
    <text evidence="11">Interacts with 1-naphthylphthalamic acid (NPA).</text>
</comment>
<evidence type="ECO:0000256" key="7">
    <source>
        <dbReference type="ARBA" id="ARBA00022840"/>
    </source>
</evidence>
<feature type="compositionally biased region" description="Basic and acidic residues" evidence="12">
    <location>
        <begin position="629"/>
        <end position="638"/>
    </location>
</feature>
<dbReference type="PANTHER" id="PTHR43394">
    <property type="entry name" value="ATP-DEPENDENT PERMEASE MDL1, MITOCHONDRIAL"/>
    <property type="match status" value="1"/>
</dbReference>
<dbReference type="Gene3D" id="1.20.1560.10">
    <property type="entry name" value="ABC transporter type 1, transmembrane domain"/>
    <property type="match status" value="1"/>
</dbReference>
<evidence type="ECO:0000256" key="5">
    <source>
        <dbReference type="ARBA" id="ARBA00022737"/>
    </source>
</evidence>
<dbReference type="InterPro" id="IPR017871">
    <property type="entry name" value="ABC_transporter-like_CS"/>
</dbReference>
<keyword evidence="4 13" id="KW-0812">Transmembrane</keyword>
<keyword evidence="5" id="KW-0677">Repeat</keyword>
<dbReference type="CDD" id="cd18578">
    <property type="entry name" value="ABC_6TM_Pgp_ABCB1_D2_like"/>
    <property type="match status" value="1"/>
</dbReference>
<feature type="transmembrane region" description="Helical" evidence="13">
    <location>
        <begin position="99"/>
        <end position="120"/>
    </location>
</feature>
<dbReference type="GO" id="GO:0015421">
    <property type="term" value="F:ABC-type oligopeptide transporter activity"/>
    <property type="evidence" value="ECO:0007669"/>
    <property type="project" value="TreeGrafter"/>
</dbReference>
<dbReference type="EMBL" id="JAHRHJ020000003">
    <property type="protein sequence ID" value="KAH9321735.1"/>
    <property type="molecule type" value="Genomic_DNA"/>
</dbReference>
<evidence type="ECO:0000256" key="10">
    <source>
        <dbReference type="ARBA" id="ARBA00023180"/>
    </source>
</evidence>
<dbReference type="FunFam" id="3.40.50.300:FF:000066">
    <property type="entry name" value="ABC transporter B family member 1"/>
    <property type="match status" value="1"/>
</dbReference>
<evidence type="ECO:0000256" key="9">
    <source>
        <dbReference type="ARBA" id="ARBA00023136"/>
    </source>
</evidence>
<dbReference type="GO" id="GO:0005524">
    <property type="term" value="F:ATP binding"/>
    <property type="evidence" value="ECO:0007669"/>
    <property type="project" value="UniProtKB-KW"/>
</dbReference>
<evidence type="ECO:0000256" key="4">
    <source>
        <dbReference type="ARBA" id="ARBA00022692"/>
    </source>
</evidence>
<dbReference type="InterPro" id="IPR011527">
    <property type="entry name" value="ABC1_TM_dom"/>
</dbReference>
<dbReference type="Pfam" id="PF00005">
    <property type="entry name" value="ABC_tran"/>
    <property type="match status" value="2"/>
</dbReference>
<dbReference type="PANTHER" id="PTHR43394:SF11">
    <property type="entry name" value="ATP-BINDING CASSETTE TRANSPORTER"/>
    <property type="match status" value="1"/>
</dbReference>
<feature type="transmembrane region" description="Helical" evidence="13">
    <location>
        <begin position="46"/>
        <end position="64"/>
    </location>
</feature>
<dbReference type="Pfam" id="PF00664">
    <property type="entry name" value="ABC_membrane"/>
    <property type="match status" value="2"/>
</dbReference>
<keyword evidence="10" id="KW-0325">Glycoprotein</keyword>
<proteinExistence type="inferred from homology"/>
<feature type="transmembrane region" description="Helical" evidence="13">
    <location>
        <begin position="705"/>
        <end position="732"/>
    </location>
</feature>
<dbReference type="AlphaFoldDB" id="A0AA38GIC1"/>
<keyword evidence="6" id="KW-0547">Nucleotide-binding</keyword>
<feature type="region of interest" description="Disordered" evidence="12">
    <location>
        <begin position="626"/>
        <end position="648"/>
    </location>
</feature>
<keyword evidence="7" id="KW-0067">ATP-binding</keyword>
<dbReference type="CDD" id="cd03249">
    <property type="entry name" value="ABC_MTABC3_MDL1_MDL2"/>
    <property type="match status" value="2"/>
</dbReference>
<dbReference type="OMA" id="YRMFLGT"/>
<dbReference type="GO" id="GO:0005886">
    <property type="term" value="C:plasma membrane"/>
    <property type="evidence" value="ECO:0007669"/>
    <property type="project" value="UniProtKB-SubCell"/>
</dbReference>
<evidence type="ECO:0000256" key="8">
    <source>
        <dbReference type="ARBA" id="ARBA00022989"/>
    </source>
</evidence>
<evidence type="ECO:0000256" key="1">
    <source>
        <dbReference type="ARBA" id="ARBA00004651"/>
    </source>
</evidence>
<keyword evidence="17" id="KW-1185">Reference proteome</keyword>
<reference evidence="16 17" key="1">
    <citation type="journal article" date="2021" name="Nat. Plants">
        <title>The Taxus genome provides insights into paclitaxel biosynthesis.</title>
        <authorList>
            <person name="Xiong X."/>
            <person name="Gou J."/>
            <person name="Liao Q."/>
            <person name="Li Y."/>
            <person name="Zhou Q."/>
            <person name="Bi G."/>
            <person name="Li C."/>
            <person name="Du R."/>
            <person name="Wang X."/>
            <person name="Sun T."/>
            <person name="Guo L."/>
            <person name="Liang H."/>
            <person name="Lu P."/>
            <person name="Wu Y."/>
            <person name="Zhang Z."/>
            <person name="Ro D.K."/>
            <person name="Shang Y."/>
            <person name="Huang S."/>
            <person name="Yan J."/>
        </authorList>
    </citation>
    <scope>NUCLEOTIDE SEQUENCE [LARGE SCALE GENOMIC DNA]</scope>
    <source>
        <strain evidence="16">Ta-2019</strain>
    </source>
</reference>
<dbReference type="InterPro" id="IPR003439">
    <property type="entry name" value="ABC_transporter-like_ATP-bd"/>
</dbReference>
<keyword evidence="8 13" id="KW-1133">Transmembrane helix</keyword>
<evidence type="ECO:0000313" key="16">
    <source>
        <dbReference type="EMBL" id="KAH9321735.1"/>
    </source>
</evidence>
<keyword evidence="3" id="KW-0813">Transport</keyword>
<sequence>MGEVSKVPHEGYGSEGDTAVQNGSKKSNSNANSVSFLRLLSYADSLDIVLMVLGTIGAIGHGLANPGGYFLLGKALHAFGTHRNDTDATVKALYEVVPYVWYLAACMLPAGFLEVACWIYTSERQSSRLRLHFMKAILNQEISYFDTDVNVGKIIFNITDHINLIQESIGEKVGHFIFSVSTFVIGMIIAFAMCWQVALVTVVVVPLLATIGAAYSKAMVSNFQSTQINSSEATSIIQQTVSQIRTVFAFIGEKTAYESFTKLLEKQMKLSKRGALAKGLGIGVLNASTNLSWALMIWVGALVVTHGYSTGGDVITAVMCILFGGISLTFAAPDLQAFNQGKVAGYEVFEILGRKSKLSFEKEGKTLETVEGYIDIQNVHFSYPSRPEKLVLDGLSLSIPAGKTVALVGNSGCGKSTVISLLQRFYDPLKGLDKIDCHQSGEVLIDGNNIKDLDLRFLRRNMGLVAQEPCLFATSIGDNIRVGKWDASIDMIERAATQANAHSFISGLPDKYETQVGERGMQLSGGQKQRIAIARAILKNPCILLLDEATSALDSQSERNVQEALDNIMSSRTTLVIAHRLSTIVNADLIAVIERGKVTEIGNHNHLLKISKFYSDMISMQDLTSGKAAADDKARPKEGTQNPTMECDDHSLKDPMIPVVVDKSMSSADPPTVILDDKVKGSEKLGKPSLMKIILKMNAMEIGKIITGSVAAAIAGISKPLFGFFIMTIGIAYYNPHAMHKVKIYSHFFMGIALLVTIAHTLQHFFFGEVGEKIMKTLREKSFSAILGNQISWFDNAENGSSLVSGRIMNDTALVKAIIADRMSVIVQCISSILIATIVSMIVNWRMALVAWAVMPCHLIGGLIQAWSSKGFATDSAKAHAEISRLGAEAVSNIRTVASFVCEDQIIESVKNSLSNPLKKSRLESLKYGSIQGISVCLWNVAHAVALLYTTILVEKQQATFVNGIRAYQLFSLTVPSITELWTTIPAVFRAIKVLTPVLNILRTDPQEDGGMQFESIEGHIAFKNVSFYYPSRSQVPVLRKFSISVESGTTLALVGASGAGKSSVIALIERFYDPQHGQVLIDGRDIKHYNLRWLRKHIGLVQQEPLLFSASIKENILYGNEDASEFEIMAAAEAANIHTFVSSIPDGYNTMVGDKGSQLSGGQKQRIAIARIILKRPSILLLDEATSALDVESEVLVVEALDRLYNSCKCTRIVVAHRLSTVVNSDVIAVMERGQIMEMGSHSHLMMSEGGLYTQMLTLQKINPSSST</sequence>
<dbReference type="PROSITE" id="PS50893">
    <property type="entry name" value="ABC_TRANSPORTER_2"/>
    <property type="match status" value="2"/>
</dbReference>
<dbReference type="GO" id="GO:0090374">
    <property type="term" value="P:oligopeptide export from mitochondrion"/>
    <property type="evidence" value="ECO:0007669"/>
    <property type="project" value="TreeGrafter"/>
</dbReference>
<evidence type="ECO:0000256" key="11">
    <source>
        <dbReference type="ARBA" id="ARBA00062948"/>
    </source>
</evidence>
<evidence type="ECO:0000313" key="17">
    <source>
        <dbReference type="Proteomes" id="UP000824469"/>
    </source>
</evidence>
<evidence type="ECO:0000256" key="13">
    <source>
        <dbReference type="SAM" id="Phobius"/>
    </source>
</evidence>
<feature type="transmembrane region" description="Helical" evidence="13">
    <location>
        <begin position="314"/>
        <end position="332"/>
    </location>
</feature>
<comment type="caution">
    <text evidence="16">The sequence shown here is derived from an EMBL/GenBank/DDBJ whole genome shotgun (WGS) entry which is preliminary data.</text>
</comment>
<dbReference type="InterPro" id="IPR027417">
    <property type="entry name" value="P-loop_NTPase"/>
</dbReference>
<dbReference type="SMART" id="SM00382">
    <property type="entry name" value="AAA"/>
    <property type="match status" value="2"/>
</dbReference>
<dbReference type="PROSITE" id="PS50929">
    <property type="entry name" value="ABC_TM1F"/>
    <property type="match status" value="2"/>
</dbReference>
<feature type="domain" description="ABC transporter" evidence="14">
    <location>
        <begin position="374"/>
        <end position="620"/>
    </location>
</feature>
<feature type="domain" description="ABC transmembrane type-1" evidence="15">
    <location>
        <begin position="705"/>
        <end position="990"/>
    </location>
</feature>
<dbReference type="InterPro" id="IPR036640">
    <property type="entry name" value="ABC1_TM_sf"/>
</dbReference>
<feature type="transmembrane region" description="Helical" evidence="13">
    <location>
        <begin position="275"/>
        <end position="308"/>
    </location>
</feature>
<dbReference type="InterPro" id="IPR003593">
    <property type="entry name" value="AAA+_ATPase"/>
</dbReference>
<dbReference type="GO" id="GO:0005743">
    <property type="term" value="C:mitochondrial inner membrane"/>
    <property type="evidence" value="ECO:0007669"/>
    <property type="project" value="TreeGrafter"/>
</dbReference>
<dbReference type="PROSITE" id="PS00211">
    <property type="entry name" value="ABC_TRANSPORTER_1"/>
    <property type="match status" value="2"/>
</dbReference>
<feature type="transmembrane region" description="Helical" evidence="13">
    <location>
        <begin position="197"/>
        <end position="215"/>
    </location>
</feature>